<dbReference type="SUPFAM" id="SSF46785">
    <property type="entry name" value="Winged helix' DNA-binding domain"/>
    <property type="match status" value="1"/>
</dbReference>
<dbReference type="Proteomes" id="UP001430377">
    <property type="component" value="Unassembled WGS sequence"/>
</dbReference>
<organism evidence="2 3">
    <name type="scientific">Haloarcula rubra</name>
    <dbReference type="NCBI Taxonomy" id="2487747"/>
    <lineage>
        <taxon>Archaea</taxon>
        <taxon>Methanobacteriati</taxon>
        <taxon>Methanobacteriota</taxon>
        <taxon>Stenosarchaea group</taxon>
        <taxon>Halobacteria</taxon>
        <taxon>Halobacteriales</taxon>
        <taxon>Haloarculaceae</taxon>
        <taxon>Haloarcula</taxon>
    </lineage>
</organism>
<reference evidence="2 3" key="1">
    <citation type="submission" date="2021-06" db="EMBL/GenBank/DDBJ databases">
        <title>Halomicroarcula sp. a new haloarchaeum isolated from saline soil.</title>
        <authorList>
            <person name="Duran-Viseras A."/>
            <person name="Sanchez-Porro C."/>
            <person name="Ventosa A."/>
        </authorList>
    </citation>
    <scope>NUCLEOTIDE SEQUENCE [LARGE SCALE GENOMIC DNA]</scope>
    <source>
        <strain evidence="2 3">F13</strain>
    </source>
</reference>
<protein>
    <submittedName>
        <fullName evidence="2">PadR family transcriptional regulator</fullName>
    </submittedName>
</protein>
<dbReference type="Gene3D" id="1.10.10.10">
    <property type="entry name" value="Winged helix-like DNA-binding domain superfamily/Winged helix DNA-binding domain"/>
    <property type="match status" value="1"/>
</dbReference>
<evidence type="ECO:0000259" key="1">
    <source>
        <dbReference type="Pfam" id="PF03551"/>
    </source>
</evidence>
<dbReference type="InterPro" id="IPR005149">
    <property type="entry name" value="Tscrpt_reg_PadR_N"/>
</dbReference>
<dbReference type="RefSeq" id="WP_220620917.1">
    <property type="nucleotide sequence ID" value="NZ_RKLR01000036.1"/>
</dbReference>
<evidence type="ECO:0000313" key="2">
    <source>
        <dbReference type="EMBL" id="MBX0326071.1"/>
    </source>
</evidence>
<gene>
    <name evidence="2" type="ORF">EGH21_23980</name>
</gene>
<feature type="domain" description="Transcription regulator PadR N-terminal" evidence="1">
    <location>
        <begin position="26"/>
        <end position="85"/>
    </location>
</feature>
<dbReference type="Pfam" id="PF03551">
    <property type="entry name" value="PadR"/>
    <property type="match status" value="1"/>
</dbReference>
<sequence length="108" mass="12504">MTTWHECSGFQRDLLQAIAALTTRDEAPYGLGLKTYLEDHYDDPINHSRMYQNLDKLVEAGLITREPLNDRTNAYRLTEDGWSLLHRHVGDLTDIFHEGATNTRECNR</sequence>
<dbReference type="EMBL" id="RKLR01000036">
    <property type="protein sequence ID" value="MBX0326071.1"/>
    <property type="molecule type" value="Genomic_DNA"/>
</dbReference>
<dbReference type="InterPro" id="IPR036388">
    <property type="entry name" value="WH-like_DNA-bd_sf"/>
</dbReference>
<comment type="caution">
    <text evidence="2">The sequence shown here is derived from an EMBL/GenBank/DDBJ whole genome shotgun (WGS) entry which is preliminary data.</text>
</comment>
<evidence type="ECO:0000313" key="3">
    <source>
        <dbReference type="Proteomes" id="UP001430377"/>
    </source>
</evidence>
<dbReference type="AlphaFoldDB" id="A0AAW4PZS2"/>
<name>A0AAW4PZS2_9EURY</name>
<proteinExistence type="predicted"/>
<dbReference type="InterPro" id="IPR036390">
    <property type="entry name" value="WH_DNA-bd_sf"/>
</dbReference>
<accession>A0AAW4PZS2</accession>
<keyword evidence="3" id="KW-1185">Reference proteome</keyword>